<gene>
    <name evidence="3" type="ORF">LSALG_LOCUS25318</name>
</gene>
<proteinExistence type="predicted"/>
<dbReference type="FunFam" id="1.25.40.10:FF:000427">
    <property type="entry name" value="Pentatricopeptide repeat-containing protein chloroplastic"/>
    <property type="match status" value="1"/>
</dbReference>
<dbReference type="EMBL" id="OX465081">
    <property type="protein sequence ID" value="CAI9285863.1"/>
    <property type="molecule type" value="Genomic_DNA"/>
</dbReference>
<dbReference type="GO" id="GO:0009451">
    <property type="term" value="P:RNA modification"/>
    <property type="evidence" value="ECO:0007669"/>
    <property type="project" value="InterPro"/>
</dbReference>
<feature type="repeat" description="PPR" evidence="2">
    <location>
        <begin position="303"/>
        <end position="333"/>
    </location>
</feature>
<feature type="repeat" description="PPR" evidence="2">
    <location>
        <begin position="101"/>
        <end position="135"/>
    </location>
</feature>
<feature type="repeat" description="PPR" evidence="2">
    <location>
        <begin position="171"/>
        <end position="201"/>
    </location>
</feature>
<dbReference type="FunFam" id="1.25.40.10:FF:000989">
    <property type="entry name" value="Pentatricopeptide repeat-containing protein At1g31430"/>
    <property type="match status" value="1"/>
</dbReference>
<dbReference type="SUPFAM" id="SSF48452">
    <property type="entry name" value="TPR-like"/>
    <property type="match status" value="1"/>
</dbReference>
<reference evidence="3" key="1">
    <citation type="submission" date="2023-04" db="EMBL/GenBank/DDBJ databases">
        <authorList>
            <person name="Vijverberg K."/>
            <person name="Xiong W."/>
            <person name="Schranz E."/>
        </authorList>
    </citation>
    <scope>NUCLEOTIDE SEQUENCE</scope>
</reference>
<dbReference type="PROSITE" id="PS51375">
    <property type="entry name" value="PPR"/>
    <property type="match status" value="7"/>
</dbReference>
<feature type="repeat" description="PPR" evidence="2">
    <location>
        <begin position="202"/>
        <end position="236"/>
    </location>
</feature>
<evidence type="ECO:0000313" key="4">
    <source>
        <dbReference type="Proteomes" id="UP001177003"/>
    </source>
</evidence>
<dbReference type="InterPro" id="IPR011990">
    <property type="entry name" value="TPR-like_helical_dom_sf"/>
</dbReference>
<dbReference type="GO" id="GO:0003723">
    <property type="term" value="F:RNA binding"/>
    <property type="evidence" value="ECO:0007669"/>
    <property type="project" value="InterPro"/>
</dbReference>
<feature type="repeat" description="PPR" evidence="2">
    <location>
        <begin position="435"/>
        <end position="469"/>
    </location>
</feature>
<dbReference type="AlphaFoldDB" id="A0AA35Z4P9"/>
<dbReference type="NCBIfam" id="TIGR00756">
    <property type="entry name" value="PPR"/>
    <property type="match status" value="6"/>
</dbReference>
<accession>A0AA35Z4P9</accession>
<dbReference type="Gene3D" id="1.25.40.10">
    <property type="entry name" value="Tetratricopeptide repeat domain"/>
    <property type="match status" value="3"/>
</dbReference>
<feature type="repeat" description="PPR" evidence="2">
    <location>
        <begin position="575"/>
        <end position="609"/>
    </location>
</feature>
<dbReference type="PANTHER" id="PTHR47926">
    <property type="entry name" value="PENTATRICOPEPTIDE REPEAT-CONTAINING PROTEIN"/>
    <property type="match status" value="1"/>
</dbReference>
<evidence type="ECO:0000313" key="3">
    <source>
        <dbReference type="EMBL" id="CAI9285863.1"/>
    </source>
</evidence>
<evidence type="ECO:0000256" key="2">
    <source>
        <dbReference type="PROSITE-ProRule" id="PRU00708"/>
    </source>
</evidence>
<keyword evidence="1" id="KW-0677">Repeat</keyword>
<keyword evidence="4" id="KW-1185">Reference proteome</keyword>
<organism evidence="3 4">
    <name type="scientific">Lactuca saligna</name>
    <name type="common">Willowleaf lettuce</name>
    <dbReference type="NCBI Taxonomy" id="75948"/>
    <lineage>
        <taxon>Eukaryota</taxon>
        <taxon>Viridiplantae</taxon>
        <taxon>Streptophyta</taxon>
        <taxon>Embryophyta</taxon>
        <taxon>Tracheophyta</taxon>
        <taxon>Spermatophyta</taxon>
        <taxon>Magnoliopsida</taxon>
        <taxon>eudicotyledons</taxon>
        <taxon>Gunneridae</taxon>
        <taxon>Pentapetalae</taxon>
        <taxon>asterids</taxon>
        <taxon>campanulids</taxon>
        <taxon>Asterales</taxon>
        <taxon>Asteraceae</taxon>
        <taxon>Cichorioideae</taxon>
        <taxon>Cichorieae</taxon>
        <taxon>Lactucinae</taxon>
        <taxon>Lactuca</taxon>
    </lineage>
</organism>
<dbReference type="PANTHER" id="PTHR47926:SF489">
    <property type="entry name" value="PENTATRICOPEPTIDE REPEAT-CONTAINING PROTEIN"/>
    <property type="match status" value="1"/>
</dbReference>
<name>A0AA35Z4P9_LACSI</name>
<sequence>MASKLSNYSIVTFLSRQFYHLRPHNFSTTQNFSIPTNKKCIHLLKNCKSMNQLKQIQTQIVVLGLAQNVDAIKKLVAFSADPSVGNLFYAQKIFDRIETPPLLVYNVMIKAYTKSAHFRKALRFFDQMRVDGLWPDNYTYPFVFKSIGHLREASTGEKIHGFVVKSGDEFDCYVCNSVMDMYGELGRIEDSRKVFDEMPERDSVSWNVLISGYVKCKKFDEAINVYLQMREDESVKPEEATIVSTLSACIALKNLELGKKIHHYVTHFIGFTTKIGNALVDMYCKCGCLHIARQIFNKLPNKNVICWTSMVSGYVNCGKLDDARQLFDNSPVKDIVLWTSMINGYVQFNHVDEAMTLFQQMQIYNIKPDKFTMVALLTGCAQIGGLKQGKWIHEYMKEHRIRIDAVCGTALIDMYAKCGCIEKSLEVFHGLHEKDTASWTSIICSLSINGKSSLALKLFSEMNELGFTPDDITFIGVLNACSHGRLVEEGWKHFESMKSVYEIEPKIEHYGCLIDLLGRAGLLKEAEKIVNKIPKEKDEMLVPVYSALLSACRLYGDVDLGESLADRLSEIEGGDSSVHTLLANIYASVGRWEDVKKVRRRMRSDGVRKEPGCSCIEVNGNVYEFLVGDASHPEMNDIYFSLNTLFKQSFVCEKHDVELGNLVSMNS</sequence>
<dbReference type="FunFam" id="1.25.40.10:FF:000348">
    <property type="entry name" value="Pentatricopeptide repeat-containing protein chloroplastic"/>
    <property type="match status" value="1"/>
</dbReference>
<dbReference type="InterPro" id="IPR046848">
    <property type="entry name" value="E_motif"/>
</dbReference>
<dbReference type="Proteomes" id="UP001177003">
    <property type="component" value="Chromosome 5"/>
</dbReference>
<feature type="repeat" description="PPR" evidence="2">
    <location>
        <begin position="334"/>
        <end position="368"/>
    </location>
</feature>
<dbReference type="Pfam" id="PF20431">
    <property type="entry name" value="E_motif"/>
    <property type="match status" value="1"/>
</dbReference>
<dbReference type="InterPro" id="IPR002885">
    <property type="entry name" value="PPR_rpt"/>
</dbReference>
<evidence type="ECO:0000256" key="1">
    <source>
        <dbReference type="ARBA" id="ARBA00022737"/>
    </source>
</evidence>
<dbReference type="Pfam" id="PF01535">
    <property type="entry name" value="PPR"/>
    <property type="match status" value="5"/>
</dbReference>
<dbReference type="InterPro" id="IPR046960">
    <property type="entry name" value="PPR_At4g14850-like_plant"/>
</dbReference>
<protein>
    <submittedName>
        <fullName evidence="3">Uncharacterized protein</fullName>
    </submittedName>
</protein>
<dbReference type="Pfam" id="PF13041">
    <property type="entry name" value="PPR_2"/>
    <property type="match status" value="4"/>
</dbReference>